<dbReference type="Gene3D" id="3.40.50.720">
    <property type="entry name" value="NAD(P)-binding Rossmann-like Domain"/>
    <property type="match status" value="1"/>
</dbReference>
<comment type="caution">
    <text evidence="2">The sequence shown here is derived from an EMBL/GenBank/DDBJ whole genome shotgun (WGS) entry which is preliminary data.</text>
</comment>
<dbReference type="Proteomes" id="UP000249819">
    <property type="component" value="Unassembled WGS sequence"/>
</dbReference>
<sequence length="315" mass="35284">MKNKKIVLAGGSGFLGRSLTELWGADNQIIIISRTAPAAEVKAKWVPWDGRTTGSWVAELEHADVLVNLSGRSVNCRYTPANQQEIFDSRTFSTKALGAAVQQLQNPPKLWVNAASATIYRHAEDRPMDEFNGEMADDFSVRVCKRWEKTFNDITLPHTRKVILRTAVSLGWQPGGVMQPYCNLVKWALGGHQGSGRQRYSWVHVADIAGMIEWLESRPDLDGVFNCTAPHPVTNREFMRTLRQKAGHVVGLPAPAWLLEVGAALIGTETELLLKSRWVLPTRALQLGYQFKYPQLEAAMADILARMPRKAWHLF</sequence>
<accession>A0A327VME3</accession>
<dbReference type="SUPFAM" id="SSF51735">
    <property type="entry name" value="NAD(P)-binding Rossmann-fold domains"/>
    <property type="match status" value="1"/>
</dbReference>
<proteinExistence type="predicted"/>
<name>A0A327VME3_9BACT</name>
<evidence type="ECO:0000313" key="3">
    <source>
        <dbReference type="Proteomes" id="UP000249819"/>
    </source>
</evidence>
<gene>
    <name evidence="2" type="ORF">CLV59_111150</name>
</gene>
<dbReference type="InterPro" id="IPR036291">
    <property type="entry name" value="NAD(P)-bd_dom_sf"/>
</dbReference>
<protein>
    <recommendedName>
        <fullName evidence="1">DUF1731 domain-containing protein</fullName>
    </recommendedName>
</protein>
<dbReference type="InterPro" id="IPR013549">
    <property type="entry name" value="DUF1731"/>
</dbReference>
<reference evidence="2 3" key="1">
    <citation type="submission" date="2018-06" db="EMBL/GenBank/DDBJ databases">
        <title>Genomic Encyclopedia of Archaeal and Bacterial Type Strains, Phase II (KMG-II): from individual species to whole genera.</title>
        <authorList>
            <person name="Goeker M."/>
        </authorList>
    </citation>
    <scope>NUCLEOTIDE SEQUENCE [LARGE SCALE GENOMIC DNA]</scope>
    <source>
        <strain evidence="2 3">DSM 29821</strain>
    </source>
</reference>
<dbReference type="OrthoDB" id="9801773at2"/>
<dbReference type="EMBL" id="QLMA01000011">
    <property type="protein sequence ID" value="RAJ74031.1"/>
    <property type="molecule type" value="Genomic_DNA"/>
</dbReference>
<keyword evidence="3" id="KW-1185">Reference proteome</keyword>
<organism evidence="2 3">
    <name type="scientific">Chitinophaga dinghuensis</name>
    <dbReference type="NCBI Taxonomy" id="1539050"/>
    <lineage>
        <taxon>Bacteria</taxon>
        <taxon>Pseudomonadati</taxon>
        <taxon>Bacteroidota</taxon>
        <taxon>Chitinophagia</taxon>
        <taxon>Chitinophagales</taxon>
        <taxon>Chitinophagaceae</taxon>
        <taxon>Chitinophaga</taxon>
    </lineage>
</organism>
<dbReference type="Pfam" id="PF08338">
    <property type="entry name" value="DUF1731"/>
    <property type="match status" value="1"/>
</dbReference>
<evidence type="ECO:0000313" key="2">
    <source>
        <dbReference type="EMBL" id="RAJ74031.1"/>
    </source>
</evidence>
<dbReference type="InterPro" id="IPR010099">
    <property type="entry name" value="SDR39U1"/>
</dbReference>
<dbReference type="PANTHER" id="PTHR11092:SF0">
    <property type="entry name" value="EPIMERASE FAMILY PROTEIN SDR39U1"/>
    <property type="match status" value="1"/>
</dbReference>
<feature type="domain" description="DUF1731" evidence="1">
    <location>
        <begin position="254"/>
        <end position="303"/>
    </location>
</feature>
<evidence type="ECO:0000259" key="1">
    <source>
        <dbReference type="Pfam" id="PF08338"/>
    </source>
</evidence>
<dbReference type="NCBIfam" id="TIGR01777">
    <property type="entry name" value="yfcH"/>
    <property type="match status" value="1"/>
</dbReference>
<dbReference type="PANTHER" id="PTHR11092">
    <property type="entry name" value="SUGAR NUCLEOTIDE EPIMERASE RELATED"/>
    <property type="match status" value="1"/>
</dbReference>
<dbReference type="AlphaFoldDB" id="A0A327VME3"/>
<dbReference type="RefSeq" id="WP_111595255.1">
    <property type="nucleotide sequence ID" value="NZ_QLMA01000011.1"/>
</dbReference>